<proteinExistence type="predicted"/>
<dbReference type="CDD" id="cd09212">
    <property type="entry name" value="PUB"/>
    <property type="match status" value="1"/>
</dbReference>
<keyword evidence="3" id="KW-1015">Disulfide bond</keyword>
<dbReference type="Pfam" id="PF09409">
    <property type="entry name" value="PUB"/>
    <property type="match status" value="1"/>
</dbReference>
<evidence type="ECO:0000256" key="5">
    <source>
        <dbReference type="SAM" id="MobiDB-lite"/>
    </source>
</evidence>
<dbReference type="SUPFAM" id="SSF52833">
    <property type="entry name" value="Thioredoxin-like"/>
    <property type="match status" value="1"/>
</dbReference>
<feature type="compositionally biased region" description="Acidic residues" evidence="5">
    <location>
        <begin position="757"/>
        <end position="766"/>
    </location>
</feature>
<feature type="coiled-coil region" evidence="4">
    <location>
        <begin position="555"/>
        <end position="582"/>
    </location>
</feature>
<feature type="domain" description="UBA" evidence="7">
    <location>
        <begin position="179"/>
        <end position="219"/>
    </location>
</feature>
<dbReference type="InterPro" id="IPR036339">
    <property type="entry name" value="PUB-like_dom_sf"/>
</dbReference>
<keyword evidence="4" id="KW-0175">Coiled coil</keyword>
<dbReference type="SUPFAM" id="SSF143503">
    <property type="entry name" value="PUG domain-like"/>
    <property type="match status" value="1"/>
</dbReference>
<dbReference type="InterPro" id="IPR013766">
    <property type="entry name" value="Thioredoxin_domain"/>
</dbReference>
<feature type="compositionally biased region" description="Basic and acidic residues" evidence="5">
    <location>
        <begin position="736"/>
        <end position="749"/>
    </location>
</feature>
<feature type="region of interest" description="Disordered" evidence="5">
    <location>
        <begin position="712"/>
        <end position="766"/>
    </location>
</feature>
<protein>
    <recommendedName>
        <fullName evidence="10">Thioredoxin domain-containing protein</fullName>
    </recommendedName>
</protein>
<evidence type="ECO:0000313" key="9">
    <source>
        <dbReference type="EMBL" id="CAE0724552.1"/>
    </source>
</evidence>
<sequence>MLTTHSKSRVVIASFVALASASNNCVADAARPFATSAFVPKTRRNLPSMNHRSMLELRGGEDATINAETETSPDGEKTLDEKVYAAMEKLGLSAPSTGDDMECKDGVCAIPEQEQQSKPEVDPTEMADLIAKEMNVDSHLAMAAIAATSIIGDGDKRTFDESAARAMIQQELELIETIPEDSENVKTLTEEGFDVFMTRRALAFAENNVEDARAILLADQMDAEEEEQEKAAVLAGAESPTSTATAETESDFVEVKTNFDPTKLPASTPTPAPVGTPKSNESNNLPKPAKKEDVVFEATTAELQQLVLESPVPVLLDIYADWCGPCKVLGPALEDMAIKSGGMFRLVKVNSDNERPVSQALEVTALPTVFGIKDGKIVHMFQGMPKSEDMMRNFMMGLFGAAPFSPPVTTDEKEKYEEMTKNLIKVASAASFSFEARERLTDRIGTKMDELVKDDSVTDVEDAARLIRTFLNNVVNNPYEQKYRKINLENKVVASKIGGNRSCLAVLKSVGYTKSGTAMVLKKNQKVINVAPLVVARDTIDKWIQRNQKEMAAAARKRQDELDRANLDLEEVVDDEEESEEVEEIDPTLCRLKLRLDGKNKIHDAVLHQDDPLTKVLDELDVTLEEDEVQITCVAKRLVVKSSDKEAMKKTLGEHGLTPAANIVVKVGGSSKADTSSMKGRVADKKIRKTGSHTMQSIGIYAKDDNNKAELIDGGGGTWYEHDISDDEEEGEDSKDEAGDNNEEKKDAETTSSGEKSEEEPSVETE</sequence>
<gene>
    <name evidence="9" type="ORF">PAUS00366_LOCUS17309</name>
</gene>
<evidence type="ECO:0000259" key="7">
    <source>
        <dbReference type="PROSITE" id="PS50030"/>
    </source>
</evidence>
<evidence type="ECO:0000259" key="8">
    <source>
        <dbReference type="PROSITE" id="PS51352"/>
    </source>
</evidence>
<evidence type="ECO:0000256" key="2">
    <source>
        <dbReference type="ARBA" id="ARBA00022982"/>
    </source>
</evidence>
<evidence type="ECO:0000256" key="1">
    <source>
        <dbReference type="ARBA" id="ARBA00022448"/>
    </source>
</evidence>
<keyword evidence="1" id="KW-0813">Transport</keyword>
<evidence type="ECO:0000256" key="3">
    <source>
        <dbReference type="ARBA" id="ARBA00023157"/>
    </source>
</evidence>
<dbReference type="SUPFAM" id="SSF46934">
    <property type="entry name" value="UBA-like"/>
    <property type="match status" value="1"/>
</dbReference>
<feature type="compositionally biased region" description="Acidic residues" evidence="5">
    <location>
        <begin position="724"/>
        <end position="735"/>
    </location>
</feature>
<dbReference type="Gene3D" id="1.20.58.2190">
    <property type="match status" value="1"/>
</dbReference>
<keyword evidence="6" id="KW-0732">Signal</keyword>
<reference evidence="9" key="1">
    <citation type="submission" date="2021-01" db="EMBL/GenBank/DDBJ databases">
        <authorList>
            <person name="Corre E."/>
            <person name="Pelletier E."/>
            <person name="Niang G."/>
            <person name="Scheremetjew M."/>
            <person name="Finn R."/>
            <person name="Kale V."/>
            <person name="Holt S."/>
            <person name="Cochrane G."/>
            <person name="Meng A."/>
            <person name="Brown T."/>
            <person name="Cohen L."/>
        </authorList>
    </citation>
    <scope>NUCLEOTIDE SEQUENCE</scope>
    <source>
        <strain evidence="9">10249 10 AB</strain>
    </source>
</reference>
<dbReference type="GO" id="GO:0005737">
    <property type="term" value="C:cytoplasm"/>
    <property type="evidence" value="ECO:0007669"/>
    <property type="project" value="TreeGrafter"/>
</dbReference>
<evidence type="ECO:0000256" key="6">
    <source>
        <dbReference type="SAM" id="SignalP"/>
    </source>
</evidence>
<keyword evidence="2" id="KW-0249">Electron transport</keyword>
<dbReference type="PANTHER" id="PTHR45663">
    <property type="entry name" value="GEO12009P1"/>
    <property type="match status" value="1"/>
</dbReference>
<dbReference type="InterPro" id="IPR015940">
    <property type="entry name" value="UBA"/>
</dbReference>
<feature type="domain" description="Thioredoxin" evidence="8">
    <location>
        <begin position="264"/>
        <end position="400"/>
    </location>
</feature>
<dbReference type="PROSITE" id="PS51352">
    <property type="entry name" value="THIOREDOXIN_2"/>
    <property type="match status" value="1"/>
</dbReference>
<evidence type="ECO:0008006" key="10">
    <source>
        <dbReference type="Google" id="ProtNLM"/>
    </source>
</evidence>
<dbReference type="AlphaFoldDB" id="A0A7S4ARI3"/>
<feature type="region of interest" description="Disordered" evidence="5">
    <location>
        <begin position="226"/>
        <end position="289"/>
    </location>
</feature>
<feature type="chain" id="PRO_5030968123" description="Thioredoxin domain-containing protein" evidence="6">
    <location>
        <begin position="22"/>
        <end position="766"/>
    </location>
</feature>
<dbReference type="PROSITE" id="PS00194">
    <property type="entry name" value="THIOREDOXIN_1"/>
    <property type="match status" value="1"/>
</dbReference>
<name>A0A7S4ARI3_9STRA</name>
<dbReference type="InterPro" id="IPR009060">
    <property type="entry name" value="UBA-like_sf"/>
</dbReference>
<dbReference type="EMBL" id="HBIX01025111">
    <property type="protein sequence ID" value="CAE0724552.1"/>
    <property type="molecule type" value="Transcribed_RNA"/>
</dbReference>
<dbReference type="Gene3D" id="3.40.30.10">
    <property type="entry name" value="Glutaredoxin"/>
    <property type="match status" value="1"/>
</dbReference>
<feature type="compositionally biased region" description="Low complexity" evidence="5">
    <location>
        <begin position="231"/>
        <end position="247"/>
    </location>
</feature>
<accession>A0A7S4ARI3</accession>
<dbReference type="GO" id="GO:0015035">
    <property type="term" value="F:protein-disulfide reductase activity"/>
    <property type="evidence" value="ECO:0007669"/>
    <property type="project" value="TreeGrafter"/>
</dbReference>
<dbReference type="InterPro" id="IPR017937">
    <property type="entry name" value="Thioredoxin_CS"/>
</dbReference>
<organism evidence="9">
    <name type="scientific">Pseudo-nitzschia australis</name>
    <dbReference type="NCBI Taxonomy" id="44445"/>
    <lineage>
        <taxon>Eukaryota</taxon>
        <taxon>Sar</taxon>
        <taxon>Stramenopiles</taxon>
        <taxon>Ochrophyta</taxon>
        <taxon>Bacillariophyta</taxon>
        <taxon>Bacillariophyceae</taxon>
        <taxon>Bacillariophycidae</taxon>
        <taxon>Bacillariales</taxon>
        <taxon>Bacillariaceae</taxon>
        <taxon>Pseudo-nitzschia</taxon>
    </lineage>
</organism>
<dbReference type="PROSITE" id="PS50030">
    <property type="entry name" value="UBA"/>
    <property type="match status" value="1"/>
</dbReference>
<dbReference type="InterPro" id="IPR018997">
    <property type="entry name" value="PUB_domain"/>
</dbReference>
<dbReference type="CDD" id="cd02947">
    <property type="entry name" value="TRX_family"/>
    <property type="match status" value="1"/>
</dbReference>
<dbReference type="PANTHER" id="PTHR45663:SF11">
    <property type="entry name" value="GEO12009P1"/>
    <property type="match status" value="1"/>
</dbReference>
<dbReference type="SMART" id="SM00580">
    <property type="entry name" value="PUG"/>
    <property type="match status" value="1"/>
</dbReference>
<feature type="signal peptide" evidence="6">
    <location>
        <begin position="1"/>
        <end position="21"/>
    </location>
</feature>
<dbReference type="Pfam" id="PF00085">
    <property type="entry name" value="Thioredoxin"/>
    <property type="match status" value="1"/>
</dbReference>
<evidence type="ECO:0000256" key="4">
    <source>
        <dbReference type="SAM" id="Coils"/>
    </source>
</evidence>
<dbReference type="InterPro" id="IPR036249">
    <property type="entry name" value="Thioredoxin-like_sf"/>
</dbReference>